<evidence type="ECO:0000256" key="1">
    <source>
        <dbReference type="SAM" id="Phobius"/>
    </source>
</evidence>
<accession>A0A3S4BN56</accession>
<feature type="transmembrane region" description="Helical" evidence="1">
    <location>
        <begin position="86"/>
        <end position="115"/>
    </location>
</feature>
<keyword evidence="1" id="KW-0812">Transmembrane</keyword>
<reference evidence="3 4" key="1">
    <citation type="submission" date="2018-04" db="EMBL/GenBank/DDBJ databases">
        <authorList>
            <person name="Huttner S."/>
            <person name="Dainat J."/>
        </authorList>
    </citation>
    <scope>NUCLEOTIDE SEQUENCE [LARGE SCALE GENOMIC DNA]</scope>
</reference>
<dbReference type="AlphaFoldDB" id="A0A3S4BN56"/>
<feature type="signal peptide" evidence="2">
    <location>
        <begin position="1"/>
        <end position="37"/>
    </location>
</feature>
<evidence type="ECO:0000313" key="4">
    <source>
        <dbReference type="Proteomes" id="UP000289323"/>
    </source>
</evidence>
<sequence length="140" mass="14530">MATTQADHRPRRGHPTRILTLLLILFLAATTTAIAAAAPITTTTIDFTPTTITTDIIDIPANATITTTEALGPAFPDSLYDTPGHAIASGLFVGVASTGLFWAVAVIVRVYVVWIGRGLVGLARRGLRVAAGPVPGPGFV</sequence>
<protein>
    <submittedName>
        <fullName evidence="3">2a979ef0-7a8e-4bab-a510-4b083c42e894</fullName>
    </submittedName>
</protein>
<keyword evidence="1" id="KW-1133">Transmembrane helix</keyword>
<evidence type="ECO:0000313" key="3">
    <source>
        <dbReference type="EMBL" id="SPQ24628.1"/>
    </source>
</evidence>
<organism evidence="3 4">
    <name type="scientific">Thermothielavioides terrestris</name>
    <dbReference type="NCBI Taxonomy" id="2587410"/>
    <lineage>
        <taxon>Eukaryota</taxon>
        <taxon>Fungi</taxon>
        <taxon>Dikarya</taxon>
        <taxon>Ascomycota</taxon>
        <taxon>Pezizomycotina</taxon>
        <taxon>Sordariomycetes</taxon>
        <taxon>Sordariomycetidae</taxon>
        <taxon>Sordariales</taxon>
        <taxon>Chaetomiaceae</taxon>
        <taxon>Thermothielavioides</taxon>
    </lineage>
</organism>
<proteinExistence type="predicted"/>
<dbReference type="EMBL" id="OUUZ01000013">
    <property type="protein sequence ID" value="SPQ24628.1"/>
    <property type="molecule type" value="Genomic_DNA"/>
</dbReference>
<gene>
    <name evidence="3" type="ORF">TT172_LOCUS7047</name>
</gene>
<evidence type="ECO:0000256" key="2">
    <source>
        <dbReference type="SAM" id="SignalP"/>
    </source>
</evidence>
<keyword evidence="2" id="KW-0732">Signal</keyword>
<name>A0A3S4BN56_9PEZI</name>
<feature type="chain" id="PRO_5018664180" evidence="2">
    <location>
        <begin position="38"/>
        <end position="140"/>
    </location>
</feature>
<keyword evidence="1" id="KW-0472">Membrane</keyword>
<dbReference type="Proteomes" id="UP000289323">
    <property type="component" value="Unassembled WGS sequence"/>
</dbReference>